<organism evidence="1 2">
    <name type="scientific">Actinopolyspora xinjiangensis</name>
    <dbReference type="NCBI Taxonomy" id="405564"/>
    <lineage>
        <taxon>Bacteria</taxon>
        <taxon>Bacillati</taxon>
        <taxon>Actinomycetota</taxon>
        <taxon>Actinomycetes</taxon>
        <taxon>Actinopolysporales</taxon>
        <taxon>Actinopolysporaceae</taxon>
        <taxon>Actinopolyspora</taxon>
    </lineage>
</organism>
<protein>
    <submittedName>
        <fullName evidence="1">Uncharacterized protein</fullName>
    </submittedName>
</protein>
<evidence type="ECO:0000313" key="2">
    <source>
        <dbReference type="Proteomes" id="UP000199497"/>
    </source>
</evidence>
<dbReference type="RefSeq" id="WP_092596312.1">
    <property type="nucleotide sequence ID" value="NZ_FNJR01000001.1"/>
</dbReference>
<gene>
    <name evidence="1" type="ORF">SAMN04487905_101210</name>
</gene>
<dbReference type="OrthoDB" id="5187659at2"/>
<dbReference type="EMBL" id="FNJR01000001">
    <property type="protein sequence ID" value="SDO94701.1"/>
    <property type="molecule type" value="Genomic_DNA"/>
</dbReference>
<sequence>MKAEVALMPMVHTPAGALGLMTSFEVGGAVFQVPRPLHQVQGSVVVTPDIEVDESGRALSLRLDRWLVMRVEGKRQLPMRLVDMATATRAAREFLDDPGIGWGSAEAELESWAMAWVERANAAEGGGR</sequence>
<accession>A0A1H0NPZ5</accession>
<name>A0A1H0NPZ5_9ACTN</name>
<proteinExistence type="predicted"/>
<dbReference type="Proteomes" id="UP000199497">
    <property type="component" value="Unassembled WGS sequence"/>
</dbReference>
<dbReference type="STRING" id="405564.SAMN04487905_101210"/>
<dbReference type="AlphaFoldDB" id="A0A1H0NPZ5"/>
<evidence type="ECO:0000313" key="1">
    <source>
        <dbReference type="EMBL" id="SDO94701.1"/>
    </source>
</evidence>
<keyword evidence="2" id="KW-1185">Reference proteome</keyword>
<reference evidence="2" key="1">
    <citation type="submission" date="2016-10" db="EMBL/GenBank/DDBJ databases">
        <authorList>
            <person name="Varghese N."/>
            <person name="Submissions S."/>
        </authorList>
    </citation>
    <scope>NUCLEOTIDE SEQUENCE [LARGE SCALE GENOMIC DNA]</scope>
    <source>
        <strain evidence="2">DSM 46732</strain>
    </source>
</reference>